<accession>A0ABQ9WHI0</accession>
<evidence type="ECO:0000313" key="3">
    <source>
        <dbReference type="Proteomes" id="UP001266305"/>
    </source>
</evidence>
<gene>
    <name evidence="2" type="ORF">P7K49_002482</name>
</gene>
<sequence length="149" mass="16412">MLLIEPKAGQRLAGLKLETPVLFWEVETLDLGFAEVRSGEPRHPKPFEHVAGRFIIESLRRTPEKPENHVEAKPIFKDQALQHHSLPGQQSQLRAVKPAAAAKATALEANQLRRGVAVKKPVVGKKVVGVKQKKPLMGKKGSSYQDTSS</sequence>
<protein>
    <submittedName>
        <fullName evidence="2">Uncharacterized protein</fullName>
    </submittedName>
</protein>
<comment type="caution">
    <text evidence="2">The sequence shown here is derived from an EMBL/GenBank/DDBJ whole genome shotgun (WGS) entry which is preliminary data.</text>
</comment>
<organism evidence="2 3">
    <name type="scientific">Saguinus oedipus</name>
    <name type="common">Cotton-top tamarin</name>
    <name type="synonym">Oedipomidas oedipus</name>
    <dbReference type="NCBI Taxonomy" id="9490"/>
    <lineage>
        <taxon>Eukaryota</taxon>
        <taxon>Metazoa</taxon>
        <taxon>Chordata</taxon>
        <taxon>Craniata</taxon>
        <taxon>Vertebrata</taxon>
        <taxon>Euteleostomi</taxon>
        <taxon>Mammalia</taxon>
        <taxon>Eutheria</taxon>
        <taxon>Euarchontoglires</taxon>
        <taxon>Primates</taxon>
        <taxon>Haplorrhini</taxon>
        <taxon>Platyrrhini</taxon>
        <taxon>Cebidae</taxon>
        <taxon>Callitrichinae</taxon>
        <taxon>Saguinus</taxon>
    </lineage>
</organism>
<evidence type="ECO:0000256" key="1">
    <source>
        <dbReference type="SAM" id="MobiDB-lite"/>
    </source>
</evidence>
<dbReference type="Proteomes" id="UP001266305">
    <property type="component" value="Unassembled WGS sequence"/>
</dbReference>
<dbReference type="EMBL" id="JASSZA010000001">
    <property type="protein sequence ID" value="KAK2121096.1"/>
    <property type="molecule type" value="Genomic_DNA"/>
</dbReference>
<name>A0ABQ9WHI0_SAGOE</name>
<reference evidence="2 3" key="1">
    <citation type="submission" date="2023-05" db="EMBL/GenBank/DDBJ databases">
        <title>B98-5 Cell Line De Novo Hybrid Assembly: An Optical Mapping Approach.</title>
        <authorList>
            <person name="Kananen K."/>
            <person name="Auerbach J.A."/>
            <person name="Kautto E."/>
            <person name="Blachly J.S."/>
        </authorList>
    </citation>
    <scope>NUCLEOTIDE SEQUENCE [LARGE SCALE GENOMIC DNA]</scope>
    <source>
        <strain evidence="2">B95-8</strain>
        <tissue evidence="2">Cell line</tissue>
    </source>
</reference>
<proteinExistence type="predicted"/>
<feature type="region of interest" description="Disordered" evidence="1">
    <location>
        <begin position="130"/>
        <end position="149"/>
    </location>
</feature>
<keyword evidence="3" id="KW-1185">Reference proteome</keyword>
<evidence type="ECO:0000313" key="2">
    <source>
        <dbReference type="EMBL" id="KAK2121096.1"/>
    </source>
</evidence>